<evidence type="ECO:0000313" key="9">
    <source>
        <dbReference type="EMBL" id="MBP2057314.1"/>
    </source>
</evidence>
<evidence type="ECO:0000256" key="2">
    <source>
        <dbReference type="ARBA" id="ARBA00008821"/>
    </source>
</evidence>
<feature type="transmembrane region" description="Helical" evidence="8">
    <location>
        <begin position="399"/>
        <end position="419"/>
    </location>
</feature>
<organism evidence="9 10">
    <name type="scientific">Lactobacillus colini</name>
    <dbReference type="NCBI Taxonomy" id="1819254"/>
    <lineage>
        <taxon>Bacteria</taxon>
        <taxon>Bacillati</taxon>
        <taxon>Bacillota</taxon>
        <taxon>Bacilli</taxon>
        <taxon>Lactobacillales</taxon>
        <taxon>Lactobacillaceae</taxon>
        <taxon>Lactobacillus</taxon>
    </lineage>
</organism>
<evidence type="ECO:0000256" key="8">
    <source>
        <dbReference type="SAM" id="Phobius"/>
    </source>
</evidence>
<dbReference type="Proteomes" id="UP001519292">
    <property type="component" value="Unassembled WGS sequence"/>
</dbReference>
<dbReference type="InterPro" id="IPR006043">
    <property type="entry name" value="NCS2"/>
</dbReference>
<accession>A0ABS4MCB7</accession>
<comment type="similarity">
    <text evidence="2">Belongs to the nucleobase:cation symporter-2 (NCS2) (TC 2.A.40) family.</text>
</comment>
<dbReference type="InterPro" id="IPR006042">
    <property type="entry name" value="Xan_ur_permease"/>
</dbReference>
<feature type="transmembrane region" description="Helical" evidence="8">
    <location>
        <begin position="70"/>
        <end position="89"/>
    </location>
</feature>
<dbReference type="NCBIfam" id="TIGR00801">
    <property type="entry name" value="ncs2"/>
    <property type="match status" value="1"/>
</dbReference>
<feature type="transmembrane region" description="Helical" evidence="8">
    <location>
        <begin position="371"/>
        <end position="393"/>
    </location>
</feature>
<gene>
    <name evidence="9" type="ORF">J2Z60_000478</name>
</gene>
<comment type="subcellular location">
    <subcellularLocation>
        <location evidence="1">Cell membrane</location>
        <topology evidence="1">Multi-pass membrane protein</topology>
    </subcellularLocation>
</comment>
<feature type="transmembrane region" description="Helical" evidence="8">
    <location>
        <begin position="236"/>
        <end position="260"/>
    </location>
</feature>
<dbReference type="RefSeq" id="WP_209686021.1">
    <property type="nucleotide sequence ID" value="NZ_JAGGLU010000002.1"/>
</dbReference>
<feature type="transmembrane region" description="Helical" evidence="8">
    <location>
        <begin position="95"/>
        <end position="115"/>
    </location>
</feature>
<dbReference type="PANTHER" id="PTHR42810:SF4">
    <property type="entry name" value="URIC ACID TRANSPORTER UACT"/>
    <property type="match status" value="1"/>
</dbReference>
<dbReference type="NCBIfam" id="TIGR03173">
    <property type="entry name" value="pbuX"/>
    <property type="match status" value="1"/>
</dbReference>
<reference evidence="9 10" key="1">
    <citation type="submission" date="2021-03" db="EMBL/GenBank/DDBJ databases">
        <title>Genomic Encyclopedia of Type Strains, Phase IV (KMG-IV): sequencing the most valuable type-strain genomes for metagenomic binning, comparative biology and taxonomic classification.</title>
        <authorList>
            <person name="Goeker M."/>
        </authorList>
    </citation>
    <scope>NUCLEOTIDE SEQUENCE [LARGE SCALE GENOMIC DNA]</scope>
    <source>
        <strain evidence="9 10">DSM 101872</strain>
    </source>
</reference>
<name>A0ABS4MCB7_9LACO</name>
<evidence type="ECO:0000256" key="3">
    <source>
        <dbReference type="ARBA" id="ARBA00022448"/>
    </source>
</evidence>
<feature type="transmembrane region" description="Helical" evidence="8">
    <location>
        <begin position="338"/>
        <end position="359"/>
    </location>
</feature>
<comment type="caution">
    <text evidence="9">The sequence shown here is derived from an EMBL/GenBank/DDBJ whole genome shotgun (WGS) entry which is preliminary data.</text>
</comment>
<feature type="transmembrane region" description="Helical" evidence="8">
    <location>
        <begin position="163"/>
        <end position="180"/>
    </location>
</feature>
<evidence type="ECO:0000256" key="5">
    <source>
        <dbReference type="ARBA" id="ARBA00022692"/>
    </source>
</evidence>
<dbReference type="PANTHER" id="PTHR42810">
    <property type="entry name" value="PURINE PERMEASE C1399.01C-RELATED"/>
    <property type="match status" value="1"/>
</dbReference>
<dbReference type="EMBL" id="JAGGLU010000002">
    <property type="protein sequence ID" value="MBP2057314.1"/>
    <property type="molecule type" value="Genomic_DNA"/>
</dbReference>
<keyword evidence="6 8" id="KW-1133">Transmembrane helix</keyword>
<dbReference type="NCBIfam" id="NF037981">
    <property type="entry name" value="NCS2_1"/>
    <property type="match status" value="1"/>
</dbReference>
<keyword evidence="3" id="KW-0813">Transport</keyword>
<sequence length="438" mass="47098">MQKEVNHKKAALLGLQHLLAMYSGAIAVPLLIGTALKFNSTQMTYLVSIDIFMCGVATLVQLLRNRYFGIGLPVVLGCAIQAVAPLQMIGKKFTIGTMYGSIIVAGIFVFLISGYFSKIKKLFPPVVTGTLITVIGLSLIPVAVQNMGGGDSTAKSFGDPKNLIVAFITVAIILVFQVWSKGFLKSISVLIGLICGTLIAAMMGMVSLTPVSQAAWFHLPQPFYFGAPRFEWSSSLTMIIIALVSMVESTGVFFALGDLLKKDIKEQDLKKGYRAEALAQILGGIFNTFPYTTFSQNVGLLQLSGIKTKRPIYWAAGLLMFMGLLPKIGALVTIIPSAVLGGAMLVMFTMIAVQGMKMLKGVDFEDNRNILIVAISIGLGLGVTVYPQIFSALPETVQLFLSNGIVVASLSATLLNLIFNGKFSHIKAHNKKILDTSI</sequence>
<feature type="transmembrane region" description="Helical" evidence="8">
    <location>
        <begin position="12"/>
        <end position="32"/>
    </location>
</feature>
<evidence type="ECO:0000256" key="7">
    <source>
        <dbReference type="ARBA" id="ARBA00023136"/>
    </source>
</evidence>
<evidence type="ECO:0000256" key="1">
    <source>
        <dbReference type="ARBA" id="ARBA00004651"/>
    </source>
</evidence>
<dbReference type="Pfam" id="PF00860">
    <property type="entry name" value="Xan_ur_permease"/>
    <property type="match status" value="1"/>
</dbReference>
<evidence type="ECO:0000256" key="4">
    <source>
        <dbReference type="ARBA" id="ARBA00022475"/>
    </source>
</evidence>
<evidence type="ECO:0000256" key="6">
    <source>
        <dbReference type="ARBA" id="ARBA00022989"/>
    </source>
</evidence>
<feature type="transmembrane region" description="Helical" evidence="8">
    <location>
        <begin position="187"/>
        <end position="216"/>
    </location>
</feature>
<feature type="transmembrane region" description="Helical" evidence="8">
    <location>
        <begin position="122"/>
        <end position="143"/>
    </location>
</feature>
<proteinExistence type="inferred from homology"/>
<keyword evidence="7 8" id="KW-0472">Membrane</keyword>
<dbReference type="InterPro" id="IPR017588">
    <property type="entry name" value="UacT-like"/>
</dbReference>
<evidence type="ECO:0000313" key="10">
    <source>
        <dbReference type="Proteomes" id="UP001519292"/>
    </source>
</evidence>
<keyword evidence="10" id="KW-1185">Reference proteome</keyword>
<keyword evidence="5 8" id="KW-0812">Transmembrane</keyword>
<keyword evidence="4" id="KW-1003">Cell membrane</keyword>
<protein>
    <submittedName>
        <fullName evidence="9">Xanthine permease</fullName>
    </submittedName>
</protein>
<feature type="transmembrane region" description="Helical" evidence="8">
    <location>
        <begin position="44"/>
        <end position="63"/>
    </location>
</feature>